<dbReference type="InterPro" id="IPR013123">
    <property type="entry name" value="SpoU_subst-bd"/>
</dbReference>
<sequence>MRYMERKSHAFKGERKSGGGHRPNKYATQRPKQSAMIIGRQPILEALKTGRPIERIYMLRTATGDIIPQIRELTQANNIPVNYVPVEKLNALTQANHQGCIALISNVAYLDLQDVISHVTEQGQTPLFLILDGITDVRNIGAIARSAVCCGAQAIIIPDKGIAALNEEAMKSSAGALEKISICRVNSLNKAIDTLHLNGIKVMASEMEASSKLYDCDLKEPVAIIMGSEDKGVYPALIKASDELFHIPMAGNFESFNVSVAAGIILYEALKQRTT</sequence>
<dbReference type="SMART" id="SM00967">
    <property type="entry name" value="SpoU_sub_bind"/>
    <property type="match status" value="1"/>
</dbReference>
<feature type="compositionally biased region" description="Basic and acidic residues" evidence="3">
    <location>
        <begin position="1"/>
        <end position="17"/>
    </location>
</feature>
<dbReference type="InterPro" id="IPR029026">
    <property type="entry name" value="tRNA_m1G_MTases_N"/>
</dbReference>
<evidence type="ECO:0000259" key="4">
    <source>
        <dbReference type="SMART" id="SM00967"/>
    </source>
</evidence>
<dbReference type="AlphaFoldDB" id="A0A1H4GE24"/>
<dbReference type="CDD" id="cd18103">
    <property type="entry name" value="SpoU-like_RlmB"/>
    <property type="match status" value="1"/>
</dbReference>
<dbReference type="GO" id="GO:0008173">
    <property type="term" value="F:RNA methyltransferase activity"/>
    <property type="evidence" value="ECO:0007669"/>
    <property type="project" value="InterPro"/>
</dbReference>
<evidence type="ECO:0000256" key="3">
    <source>
        <dbReference type="SAM" id="MobiDB-lite"/>
    </source>
</evidence>
<evidence type="ECO:0000313" key="6">
    <source>
        <dbReference type="Proteomes" id="UP000199656"/>
    </source>
</evidence>
<dbReference type="PANTHER" id="PTHR46429">
    <property type="entry name" value="23S RRNA (GUANOSINE-2'-O-)-METHYLTRANSFERASE RLMB"/>
    <property type="match status" value="1"/>
</dbReference>
<dbReference type="InterPro" id="IPR001537">
    <property type="entry name" value="SpoU_MeTrfase"/>
</dbReference>
<protein>
    <submittedName>
        <fullName evidence="5">23S rRNA (Guanosine2251-2'-O)-methyltransferase</fullName>
    </submittedName>
</protein>
<dbReference type="SUPFAM" id="SSF55315">
    <property type="entry name" value="L30e-like"/>
    <property type="match status" value="1"/>
</dbReference>
<dbReference type="NCBIfam" id="TIGR00186">
    <property type="entry name" value="rRNA_methyl_3"/>
    <property type="match status" value="1"/>
</dbReference>
<feature type="domain" description="RNA 2-O ribose methyltransferase substrate binding" evidence="4">
    <location>
        <begin position="36"/>
        <end position="110"/>
    </location>
</feature>
<dbReference type="Proteomes" id="UP000199656">
    <property type="component" value="Unassembled WGS sequence"/>
</dbReference>
<evidence type="ECO:0000256" key="1">
    <source>
        <dbReference type="ARBA" id="ARBA00022603"/>
    </source>
</evidence>
<dbReference type="Pfam" id="PF00588">
    <property type="entry name" value="SpoU_methylase"/>
    <property type="match status" value="1"/>
</dbReference>
<name>A0A1H4GE24_9BACT</name>
<dbReference type="GO" id="GO:0006396">
    <property type="term" value="P:RNA processing"/>
    <property type="evidence" value="ECO:0007669"/>
    <property type="project" value="InterPro"/>
</dbReference>
<dbReference type="STRING" id="408074.SAMN05660909_05235"/>
<dbReference type="PANTHER" id="PTHR46429:SF1">
    <property type="entry name" value="23S RRNA (GUANOSINE-2'-O-)-METHYLTRANSFERASE RLMB"/>
    <property type="match status" value="1"/>
</dbReference>
<dbReference type="Gene3D" id="3.40.1280.10">
    <property type="match status" value="1"/>
</dbReference>
<organism evidence="5 6">
    <name type="scientific">Chitinophaga terrae</name>
    <name type="common">ex Kim and Jung 2007</name>
    <dbReference type="NCBI Taxonomy" id="408074"/>
    <lineage>
        <taxon>Bacteria</taxon>
        <taxon>Pseudomonadati</taxon>
        <taxon>Bacteroidota</taxon>
        <taxon>Chitinophagia</taxon>
        <taxon>Chitinophagales</taxon>
        <taxon>Chitinophagaceae</taxon>
        <taxon>Chitinophaga</taxon>
    </lineage>
</organism>
<keyword evidence="6" id="KW-1185">Reference proteome</keyword>
<gene>
    <name evidence="5" type="ORF">SAMN05660909_05235</name>
</gene>
<dbReference type="EMBL" id="FNRL01000038">
    <property type="protein sequence ID" value="SEB07865.1"/>
    <property type="molecule type" value="Genomic_DNA"/>
</dbReference>
<keyword evidence="2 5" id="KW-0808">Transferase</keyword>
<dbReference type="GO" id="GO:0003723">
    <property type="term" value="F:RNA binding"/>
    <property type="evidence" value="ECO:0007669"/>
    <property type="project" value="InterPro"/>
</dbReference>
<evidence type="ECO:0000313" key="5">
    <source>
        <dbReference type="EMBL" id="SEB07865.1"/>
    </source>
</evidence>
<keyword evidence="1 5" id="KW-0489">Methyltransferase</keyword>
<feature type="region of interest" description="Disordered" evidence="3">
    <location>
        <begin position="1"/>
        <end position="32"/>
    </location>
</feature>
<dbReference type="Pfam" id="PF08032">
    <property type="entry name" value="SpoU_sub_bind"/>
    <property type="match status" value="1"/>
</dbReference>
<dbReference type="SUPFAM" id="SSF75217">
    <property type="entry name" value="alpha/beta knot"/>
    <property type="match status" value="1"/>
</dbReference>
<accession>A0A1H4GE24</accession>
<dbReference type="GO" id="GO:0032259">
    <property type="term" value="P:methylation"/>
    <property type="evidence" value="ECO:0007669"/>
    <property type="project" value="UniProtKB-KW"/>
</dbReference>
<reference evidence="6" key="1">
    <citation type="submission" date="2016-10" db="EMBL/GenBank/DDBJ databases">
        <authorList>
            <person name="Varghese N."/>
            <person name="Submissions S."/>
        </authorList>
    </citation>
    <scope>NUCLEOTIDE SEQUENCE [LARGE SCALE GENOMIC DNA]</scope>
    <source>
        <strain evidence="6">DSM 23920</strain>
    </source>
</reference>
<proteinExistence type="predicted"/>
<dbReference type="InterPro" id="IPR004441">
    <property type="entry name" value="rRNA_MeTrfase_TrmH"/>
</dbReference>
<dbReference type="GO" id="GO:0005829">
    <property type="term" value="C:cytosol"/>
    <property type="evidence" value="ECO:0007669"/>
    <property type="project" value="TreeGrafter"/>
</dbReference>
<dbReference type="InterPro" id="IPR029028">
    <property type="entry name" value="Alpha/beta_knot_MTases"/>
</dbReference>
<evidence type="ECO:0000256" key="2">
    <source>
        <dbReference type="ARBA" id="ARBA00022679"/>
    </source>
</evidence>
<dbReference type="InterPro" id="IPR029064">
    <property type="entry name" value="Ribosomal_eL30-like_sf"/>
</dbReference>
<dbReference type="Gene3D" id="3.30.1330.30">
    <property type="match status" value="1"/>
</dbReference>